<name>A0A2S6GSR2_9GAMM</name>
<protein>
    <submittedName>
        <fullName evidence="3">Uncharacterized protein (DUF1778 family)</fullName>
    </submittedName>
</protein>
<gene>
    <name evidence="3" type="ORF">B0F88_11261</name>
</gene>
<proteinExistence type="inferred from homology"/>
<dbReference type="OrthoDB" id="5689325at2"/>
<dbReference type="PANTHER" id="PTHR35401">
    <property type="entry name" value="COPG FAMILY HELIX-TURN-HELIX PROTEIN-RELATED-RELATED"/>
    <property type="match status" value="1"/>
</dbReference>
<dbReference type="GO" id="GO:0006355">
    <property type="term" value="P:regulation of DNA-templated transcription"/>
    <property type="evidence" value="ECO:0007669"/>
    <property type="project" value="InterPro"/>
</dbReference>
<dbReference type="Proteomes" id="UP000238071">
    <property type="component" value="Unassembled WGS sequence"/>
</dbReference>
<dbReference type="Gene3D" id="1.20.5.780">
    <property type="entry name" value="Single helix bin"/>
    <property type="match status" value="1"/>
</dbReference>
<dbReference type="AlphaFoldDB" id="A0A2S6GSR2"/>
<evidence type="ECO:0000256" key="2">
    <source>
        <dbReference type="ARBA" id="ARBA00049988"/>
    </source>
</evidence>
<sequence length="93" mass="10287">MSATTVKENRLNIRCDNHARQMLNKAAAYAHVSVSEFILSHALASAEQVIQAHESITLDPADFEAFLAALDNPAQANDALIRAFDRHSEQVER</sequence>
<comment type="similarity">
    <text evidence="2">Belongs to the TacA antitoxin family.</text>
</comment>
<dbReference type="RefSeq" id="WP_104424658.1">
    <property type="nucleotide sequence ID" value="NZ_PTIY01000012.1"/>
</dbReference>
<dbReference type="EMBL" id="PTIY01000012">
    <property type="protein sequence ID" value="PPK68229.1"/>
    <property type="molecule type" value="Genomic_DNA"/>
</dbReference>
<dbReference type="InterPro" id="IPR014795">
    <property type="entry name" value="TacA_1-like"/>
</dbReference>
<keyword evidence="4" id="KW-1185">Reference proteome</keyword>
<dbReference type="SUPFAM" id="SSF47598">
    <property type="entry name" value="Ribbon-helix-helix"/>
    <property type="match status" value="1"/>
</dbReference>
<dbReference type="PANTHER" id="PTHR35401:SF2">
    <property type="entry name" value="ABC-TYPE TRANSPORT SYSTEM"/>
    <property type="match status" value="1"/>
</dbReference>
<keyword evidence="1" id="KW-1277">Toxin-antitoxin system</keyword>
<evidence type="ECO:0000313" key="3">
    <source>
        <dbReference type="EMBL" id="PPK68229.1"/>
    </source>
</evidence>
<organism evidence="3 4">
    <name type="scientific">Methylobacter tundripaludum</name>
    <dbReference type="NCBI Taxonomy" id="173365"/>
    <lineage>
        <taxon>Bacteria</taxon>
        <taxon>Pseudomonadati</taxon>
        <taxon>Pseudomonadota</taxon>
        <taxon>Gammaproteobacteria</taxon>
        <taxon>Methylococcales</taxon>
        <taxon>Methylococcaceae</taxon>
        <taxon>Methylobacter</taxon>
    </lineage>
</organism>
<evidence type="ECO:0000256" key="1">
    <source>
        <dbReference type="ARBA" id="ARBA00022649"/>
    </source>
</evidence>
<comment type="caution">
    <text evidence="3">The sequence shown here is derived from an EMBL/GenBank/DDBJ whole genome shotgun (WGS) entry which is preliminary data.</text>
</comment>
<dbReference type="InterPro" id="IPR010985">
    <property type="entry name" value="Ribbon_hlx_hlx"/>
</dbReference>
<reference evidence="3 4" key="1">
    <citation type="submission" date="2018-02" db="EMBL/GenBank/DDBJ databases">
        <title>Subsurface microbial communities from deep shales in Ohio and West Virginia, USA.</title>
        <authorList>
            <person name="Wrighton K."/>
        </authorList>
    </citation>
    <scope>NUCLEOTIDE SEQUENCE [LARGE SCALE GENOMIC DNA]</scope>
    <source>
        <strain evidence="3 4">OWC-G53F</strain>
    </source>
</reference>
<accession>A0A2S6GSR2</accession>
<dbReference type="Pfam" id="PF08681">
    <property type="entry name" value="TacA1"/>
    <property type="match status" value="1"/>
</dbReference>
<evidence type="ECO:0000313" key="4">
    <source>
        <dbReference type="Proteomes" id="UP000238071"/>
    </source>
</evidence>